<dbReference type="EMBL" id="JADNYM010000021">
    <property type="protein sequence ID" value="MBG0740804.1"/>
    <property type="molecule type" value="Genomic_DNA"/>
</dbReference>
<name>A0A931G937_9MICC</name>
<gene>
    <name evidence="1" type="ORF">IV500_15620</name>
</gene>
<accession>A0A931G937</accession>
<sequence length="111" mass="11965">MITTAARSAMLAEDVECVAGELLRAAAEMDELRLQVHGAGQLRWESPSAAAFREVLAQRERRMQNAAGMLSDAAAMLVQYAAQLRTVALEKSLHDTGPDPFAWTGGPGLLR</sequence>
<reference evidence="1 2" key="1">
    <citation type="submission" date="2020-11" db="EMBL/GenBank/DDBJ databases">
        <title>Arthrobacter antarcticus sp. nov., isolated from Antarctic Soil.</title>
        <authorList>
            <person name="Li J."/>
        </authorList>
    </citation>
    <scope>NUCLEOTIDE SEQUENCE [LARGE SCALE GENOMIC DNA]</scope>
    <source>
        <strain evidence="1 2">Z1-20</strain>
    </source>
</reference>
<comment type="caution">
    <text evidence="1">The sequence shown here is derived from an EMBL/GenBank/DDBJ whole genome shotgun (WGS) entry which is preliminary data.</text>
</comment>
<evidence type="ECO:0000313" key="2">
    <source>
        <dbReference type="Proteomes" id="UP000655366"/>
    </source>
</evidence>
<dbReference type="AlphaFoldDB" id="A0A931G937"/>
<dbReference type="RefSeq" id="WP_196397735.1">
    <property type="nucleotide sequence ID" value="NZ_JADNYM010000021.1"/>
</dbReference>
<protein>
    <submittedName>
        <fullName evidence="1">Uncharacterized protein</fullName>
    </submittedName>
</protein>
<organism evidence="1 2">
    <name type="scientific">Arthrobacter terrae</name>
    <dbReference type="NCBI Taxonomy" id="2935737"/>
    <lineage>
        <taxon>Bacteria</taxon>
        <taxon>Bacillati</taxon>
        <taxon>Actinomycetota</taxon>
        <taxon>Actinomycetes</taxon>
        <taxon>Micrococcales</taxon>
        <taxon>Micrococcaceae</taxon>
        <taxon>Arthrobacter</taxon>
    </lineage>
</organism>
<proteinExistence type="predicted"/>
<dbReference type="Proteomes" id="UP000655366">
    <property type="component" value="Unassembled WGS sequence"/>
</dbReference>
<evidence type="ECO:0000313" key="1">
    <source>
        <dbReference type="EMBL" id="MBG0740804.1"/>
    </source>
</evidence>
<keyword evidence="2" id="KW-1185">Reference proteome</keyword>